<gene>
    <name evidence="1" type="primary">orf99f</name>
</gene>
<keyword evidence="1" id="KW-0496">Mitochondrion</keyword>
<name>F4MLC8_BETVM</name>
<sequence>MENMCFFYHRASLLLPAQLSPLSSSLLLVGSPKPWEQSQGKPLQLQLFSYPEESYGHIPCPGEQVPPQQLYSKSLSLATLSFVSDLYRFLCTQSRNLEI</sequence>
<protein>
    <submittedName>
        <fullName evidence="1">Uncharacterized protein</fullName>
    </submittedName>
</protein>
<geneLocation type="mitochondrion" evidence="1"/>
<evidence type="ECO:0000313" key="1">
    <source>
        <dbReference type="EMBL" id="CBL54155.1"/>
    </source>
</evidence>
<reference evidence="1" key="2">
    <citation type="journal article" date="2011" name="Genome Biol. Evol.">
        <title>Structural and content diversity of mitochondrial genome in beet: a comparative genomic analysis.</title>
        <authorList>
            <person name="Darracq A."/>
            <person name="Varre J.S."/>
            <person name="Marechal-Drouard L."/>
            <person name="Courseaux A."/>
            <person name="Saumitou-Laprade P."/>
            <person name="Oztas S."/>
            <person name="Vacherie B."/>
            <person name="Barbe V.and.Touzet.P."/>
        </authorList>
    </citation>
    <scope>NUCLEOTIDE SEQUENCE</scope>
</reference>
<proteinExistence type="predicted"/>
<accession>F4MLC8</accession>
<reference evidence="1" key="1">
    <citation type="submission" date="2010-10" db="EMBL/GenBank/DDBJ databases">
        <authorList>
            <person name="Genoscope - CEA"/>
        </authorList>
    </citation>
    <scope>NUCLEOTIDE SEQUENCE</scope>
</reference>
<organism evidence="1">
    <name type="scientific">Beta vulgaris subsp. maritima</name>
    <name type="common">Sea beet</name>
    <name type="synonym">Beta maritima</name>
    <dbReference type="NCBI Taxonomy" id="350892"/>
    <lineage>
        <taxon>Eukaryota</taxon>
        <taxon>Viridiplantae</taxon>
        <taxon>Streptophyta</taxon>
        <taxon>Embryophyta</taxon>
        <taxon>Tracheophyta</taxon>
        <taxon>Spermatophyta</taxon>
        <taxon>Magnoliopsida</taxon>
        <taxon>eudicotyledons</taxon>
        <taxon>Gunneridae</taxon>
        <taxon>Pentapetalae</taxon>
        <taxon>Caryophyllales</taxon>
        <taxon>Chenopodiaceae</taxon>
        <taxon>Betoideae</taxon>
        <taxon>Beta</taxon>
    </lineage>
</organism>
<dbReference type="EMBL" id="FQ014231">
    <property type="protein sequence ID" value="CBL54155.1"/>
    <property type="molecule type" value="Genomic_DNA"/>
</dbReference>
<dbReference type="AlphaFoldDB" id="F4MLC8"/>